<evidence type="ECO:0000313" key="1">
    <source>
        <dbReference type="EMBL" id="KXX75251.1"/>
    </source>
</evidence>
<evidence type="ECO:0000313" key="2">
    <source>
        <dbReference type="Proteomes" id="UP000078237"/>
    </source>
</evidence>
<protein>
    <recommendedName>
        <fullName evidence="3">F-box domain-containing protein</fullName>
    </recommendedName>
</protein>
<dbReference type="Proteomes" id="UP000078237">
    <property type="component" value="Unassembled WGS sequence"/>
</dbReference>
<dbReference type="OrthoDB" id="10028886at2759"/>
<dbReference type="InterPro" id="IPR032675">
    <property type="entry name" value="LRR_dom_sf"/>
</dbReference>
<organism evidence="1 2">
    <name type="scientific">Madurella mycetomatis</name>
    <dbReference type="NCBI Taxonomy" id="100816"/>
    <lineage>
        <taxon>Eukaryota</taxon>
        <taxon>Fungi</taxon>
        <taxon>Dikarya</taxon>
        <taxon>Ascomycota</taxon>
        <taxon>Pezizomycotina</taxon>
        <taxon>Sordariomycetes</taxon>
        <taxon>Sordariomycetidae</taxon>
        <taxon>Sordariales</taxon>
        <taxon>Sordariales incertae sedis</taxon>
        <taxon>Madurella</taxon>
    </lineage>
</organism>
<reference evidence="1 2" key="1">
    <citation type="journal article" date="2016" name="Genome Announc.">
        <title>Genome Sequence of Madurella mycetomatis mm55, Isolated from a Human Mycetoma Case in Sudan.</title>
        <authorList>
            <person name="Smit S."/>
            <person name="Derks M.F."/>
            <person name="Bervoets S."/>
            <person name="Fahal A."/>
            <person name="van Leeuwen W."/>
            <person name="van Belkum A."/>
            <person name="van de Sande W.W."/>
        </authorList>
    </citation>
    <scope>NUCLEOTIDE SEQUENCE [LARGE SCALE GENOMIC DNA]</scope>
    <source>
        <strain evidence="2">mm55</strain>
    </source>
</reference>
<dbReference type="AlphaFoldDB" id="A0A175VVR4"/>
<name>A0A175VVR4_9PEZI</name>
<dbReference type="VEuPathDB" id="FungiDB:MMYC01_207086"/>
<sequence>MLSPHSSRENCPTRPTFPQEIWWLVAQQLTDRRDFDSLFLCARLSRGMATVALPLLYSIHDRSPAINAHILDIETSVCLWRSIIVSSLGETLYPYCCWIKALKLGNLHSHLEDLARDNAGLKARFFSPPLQKLQIRRRGRALNIDAIVIEVANMVTERIRFDADRMDKRVGLTSLEGFYLPIANLPKWVSSLSCLTTLVVRDGSVLTSDVARAVRANCPAFREVQVDPNLGLKECYYCKGTDADEELAGFFKCLEPNTLESFIVLSVNEIGAETFKALREHSRSLKALSLLSLERPGLQSLNELGDCLALEMLTLEAASSAQLYPWATESKGVFEQVVQWLRKCSSLRVLEFILVPSSTTILAQVLEEPTIRLTTLSLEAVDVDNDFYSSLTRQSQLRRLLVKILDDDLLEDSDQRHLLFADAICYCRQLRDLDTNELFTVEDLDNISTAVPTLEEIVLNGDSIDDEFLIPLSRLSKLKSLSIFNPSNISASALLRFLGEIGQSPAEHHEGLQVYIANQNAEFRFSEEEEAMVARTILASFKGRFEINYRQDPDELHESDFSD</sequence>
<evidence type="ECO:0008006" key="3">
    <source>
        <dbReference type="Google" id="ProtNLM"/>
    </source>
</evidence>
<proteinExistence type="predicted"/>
<accession>A0A175VVR4</accession>
<keyword evidence="2" id="KW-1185">Reference proteome</keyword>
<dbReference type="EMBL" id="LCTW02000283">
    <property type="protein sequence ID" value="KXX75251.1"/>
    <property type="molecule type" value="Genomic_DNA"/>
</dbReference>
<gene>
    <name evidence="1" type="ORF">MMYC01_207086</name>
</gene>
<dbReference type="STRING" id="100816.A0A175VVR4"/>
<dbReference type="Gene3D" id="3.80.10.10">
    <property type="entry name" value="Ribonuclease Inhibitor"/>
    <property type="match status" value="1"/>
</dbReference>
<dbReference type="SUPFAM" id="SSF52047">
    <property type="entry name" value="RNI-like"/>
    <property type="match status" value="1"/>
</dbReference>
<comment type="caution">
    <text evidence="1">The sequence shown here is derived from an EMBL/GenBank/DDBJ whole genome shotgun (WGS) entry which is preliminary data.</text>
</comment>